<dbReference type="PROSITE" id="PS01032">
    <property type="entry name" value="PPM_1"/>
    <property type="match status" value="1"/>
</dbReference>
<dbReference type="InterPro" id="IPR001932">
    <property type="entry name" value="PPM-type_phosphatase-like_dom"/>
</dbReference>
<reference evidence="13" key="1">
    <citation type="submission" date="2020-03" db="EMBL/GenBank/DDBJ databases">
        <title>Castanea mollissima Vanexum genome sequencing.</title>
        <authorList>
            <person name="Staton M."/>
        </authorList>
    </citation>
    <scope>NUCLEOTIDE SEQUENCE</scope>
    <source>
        <tissue evidence="13">Leaf</tissue>
    </source>
</reference>
<keyword evidence="7" id="KW-0460">Magnesium</keyword>
<dbReference type="GO" id="GO:0009788">
    <property type="term" value="P:negative regulation of abscisic acid-activated signaling pathway"/>
    <property type="evidence" value="ECO:0007669"/>
    <property type="project" value="UniProtKB-ARBA"/>
</dbReference>
<dbReference type="OrthoDB" id="10264738at2759"/>
<dbReference type="SUPFAM" id="SSF81606">
    <property type="entry name" value="PP2C-like"/>
    <property type="match status" value="1"/>
</dbReference>
<evidence type="ECO:0000256" key="11">
    <source>
        <dbReference type="SAM" id="MobiDB-lite"/>
    </source>
</evidence>
<dbReference type="PROSITE" id="PS51746">
    <property type="entry name" value="PPM_2"/>
    <property type="match status" value="1"/>
</dbReference>
<evidence type="ECO:0000256" key="3">
    <source>
        <dbReference type="ARBA" id="ARBA00006702"/>
    </source>
</evidence>
<dbReference type="SMART" id="SM00331">
    <property type="entry name" value="PP2C_SIG"/>
    <property type="match status" value="1"/>
</dbReference>
<dbReference type="Proteomes" id="UP000737018">
    <property type="component" value="Unassembled WGS sequence"/>
</dbReference>
<evidence type="ECO:0000256" key="10">
    <source>
        <dbReference type="RuleBase" id="RU003465"/>
    </source>
</evidence>
<dbReference type="InterPro" id="IPR000222">
    <property type="entry name" value="PP2C_BS"/>
</dbReference>
<gene>
    <name evidence="13" type="ORF">CMV_021991</name>
</gene>
<feature type="domain" description="PPM-type phosphatase" evidence="12">
    <location>
        <begin position="118"/>
        <end position="405"/>
    </location>
</feature>
<proteinExistence type="inferred from homology"/>
<evidence type="ECO:0000256" key="2">
    <source>
        <dbReference type="ARBA" id="ARBA00001946"/>
    </source>
</evidence>
<dbReference type="InterPro" id="IPR015655">
    <property type="entry name" value="PP2C"/>
</dbReference>
<dbReference type="PANTHER" id="PTHR47992">
    <property type="entry name" value="PROTEIN PHOSPHATASE"/>
    <property type="match status" value="1"/>
</dbReference>
<dbReference type="InterPro" id="IPR036457">
    <property type="entry name" value="PPM-type-like_dom_sf"/>
</dbReference>
<evidence type="ECO:0000256" key="5">
    <source>
        <dbReference type="ARBA" id="ARBA00022723"/>
    </source>
</evidence>
<keyword evidence="8 10" id="KW-0904">Protein phosphatase</keyword>
<evidence type="ECO:0000256" key="6">
    <source>
        <dbReference type="ARBA" id="ARBA00022801"/>
    </source>
</evidence>
<dbReference type="GO" id="GO:0004722">
    <property type="term" value="F:protein serine/threonine phosphatase activity"/>
    <property type="evidence" value="ECO:0007669"/>
    <property type="project" value="UniProtKB-EC"/>
</dbReference>
<keyword evidence="6 10" id="KW-0378">Hydrolase</keyword>
<evidence type="ECO:0000256" key="8">
    <source>
        <dbReference type="ARBA" id="ARBA00022912"/>
    </source>
</evidence>
<keyword evidence="9" id="KW-0464">Manganese</keyword>
<comment type="similarity">
    <text evidence="3 10">Belongs to the PP2C family.</text>
</comment>
<evidence type="ECO:0000256" key="7">
    <source>
        <dbReference type="ARBA" id="ARBA00022842"/>
    </source>
</evidence>
<evidence type="ECO:0000256" key="9">
    <source>
        <dbReference type="ARBA" id="ARBA00023211"/>
    </source>
</evidence>
<evidence type="ECO:0000313" key="14">
    <source>
        <dbReference type="Proteomes" id="UP000737018"/>
    </source>
</evidence>
<organism evidence="13 14">
    <name type="scientific">Castanea mollissima</name>
    <name type="common">Chinese chestnut</name>
    <dbReference type="NCBI Taxonomy" id="60419"/>
    <lineage>
        <taxon>Eukaryota</taxon>
        <taxon>Viridiplantae</taxon>
        <taxon>Streptophyta</taxon>
        <taxon>Embryophyta</taxon>
        <taxon>Tracheophyta</taxon>
        <taxon>Spermatophyta</taxon>
        <taxon>Magnoliopsida</taxon>
        <taxon>eudicotyledons</taxon>
        <taxon>Gunneridae</taxon>
        <taxon>Pentapetalae</taxon>
        <taxon>rosids</taxon>
        <taxon>fabids</taxon>
        <taxon>Fagales</taxon>
        <taxon>Fagaceae</taxon>
        <taxon>Castanea</taxon>
    </lineage>
</organism>
<keyword evidence="14" id="KW-1185">Reference proteome</keyword>
<protein>
    <recommendedName>
        <fullName evidence="4">protein-serine/threonine phosphatase</fullName>
        <ecNumber evidence="4">3.1.3.16</ecNumber>
    </recommendedName>
</protein>
<dbReference type="EMBL" id="JRKL02004501">
    <property type="protein sequence ID" value="KAF3952451.1"/>
    <property type="molecule type" value="Genomic_DNA"/>
</dbReference>
<dbReference type="GO" id="GO:0046872">
    <property type="term" value="F:metal ion binding"/>
    <property type="evidence" value="ECO:0007669"/>
    <property type="project" value="UniProtKB-KW"/>
</dbReference>
<dbReference type="AlphaFoldDB" id="A0A8J4VL11"/>
<comment type="cofactor">
    <cofactor evidence="1">
        <name>Mn(2+)</name>
        <dbReference type="ChEBI" id="CHEBI:29035"/>
    </cofactor>
</comment>
<evidence type="ECO:0000313" key="13">
    <source>
        <dbReference type="EMBL" id="KAF3952451.1"/>
    </source>
</evidence>
<evidence type="ECO:0000256" key="4">
    <source>
        <dbReference type="ARBA" id="ARBA00013081"/>
    </source>
</evidence>
<comment type="cofactor">
    <cofactor evidence="2">
        <name>Mg(2+)</name>
        <dbReference type="ChEBI" id="CHEBI:18420"/>
    </cofactor>
</comment>
<comment type="caution">
    <text evidence="13">The sequence shown here is derived from an EMBL/GenBank/DDBJ whole genome shotgun (WGS) entry which is preliminary data.</text>
</comment>
<feature type="region of interest" description="Disordered" evidence="11">
    <location>
        <begin position="47"/>
        <end position="66"/>
    </location>
</feature>
<name>A0A8J4VL11_9ROSI</name>
<evidence type="ECO:0000256" key="1">
    <source>
        <dbReference type="ARBA" id="ARBA00001936"/>
    </source>
</evidence>
<sequence>MAGICCGVVGEGEAAAAIEPSSRASRRRRMEQLIPLKLMADAAAAAAPQTLASPGRKRQKLVAPPRDCEKEKANAVVLSEGKREEENEVFLHQNQEQNSRESSKPLEVNSEVVLVCPKYGVTSVCGRRRDMEDAVSVHGSFSNKSHFFGVFDGHGCSHVAMKCKDRLHEMVKEEVEGKGEGVEWKVTMEKSFDRMDKEVQESSGPVMGSNCRCDPQTPQCDAVGSTAVVAVVTPEKIIVSNCGDSRAVLCRNGVAVPLSVDHKPDRPDELVRIQEAGGRVIYWDGARVLGVLAMSRAIGDNYLKPYVISEPEVTITDRTAEDECLILASDGLWDVVSNDTACSVARMCLRAQKPHSPPMSPGSNAAVGAASESSDKACSDASILLTKLALARHSTDNVSVVVVDLRRNHYL</sequence>
<dbReference type="CDD" id="cd00143">
    <property type="entry name" value="PP2Cc"/>
    <property type="match status" value="1"/>
</dbReference>
<keyword evidence="5" id="KW-0479">Metal-binding</keyword>
<dbReference type="EC" id="3.1.3.16" evidence="4"/>
<evidence type="ECO:0000259" key="12">
    <source>
        <dbReference type="PROSITE" id="PS51746"/>
    </source>
</evidence>
<dbReference type="FunFam" id="3.60.40.10:FF:000065">
    <property type="entry name" value="Protein phosphatase 2C 37"/>
    <property type="match status" value="1"/>
</dbReference>
<dbReference type="Pfam" id="PF00481">
    <property type="entry name" value="PP2C"/>
    <property type="match status" value="1"/>
</dbReference>
<dbReference type="SMART" id="SM00332">
    <property type="entry name" value="PP2Cc"/>
    <property type="match status" value="1"/>
</dbReference>
<accession>A0A8J4VL11</accession>
<dbReference type="Gene3D" id="3.60.40.10">
    <property type="entry name" value="PPM-type phosphatase domain"/>
    <property type="match status" value="1"/>
</dbReference>